<keyword evidence="3" id="KW-1185">Reference proteome</keyword>
<gene>
    <name evidence="2" type="ORF">GLOIN_2v1589974</name>
</gene>
<reference evidence="2 3" key="2">
    <citation type="journal article" date="2018" name="New Phytol.">
        <title>High intraspecific genome diversity in the model arbuscular mycorrhizal symbiont Rhizophagus irregularis.</title>
        <authorList>
            <person name="Chen E.C.H."/>
            <person name="Morin E."/>
            <person name="Beaudet D."/>
            <person name="Noel J."/>
            <person name="Yildirir G."/>
            <person name="Ndikumana S."/>
            <person name="Charron P."/>
            <person name="St-Onge C."/>
            <person name="Giorgi J."/>
            <person name="Kruger M."/>
            <person name="Marton T."/>
            <person name="Ropars J."/>
            <person name="Grigoriev I.V."/>
            <person name="Hainaut M."/>
            <person name="Henrissat B."/>
            <person name="Roux C."/>
            <person name="Martin F."/>
            <person name="Corradi N."/>
        </authorList>
    </citation>
    <scope>NUCLEOTIDE SEQUENCE [LARGE SCALE GENOMIC DNA]</scope>
    <source>
        <strain evidence="2 3">DAOM 197198</strain>
    </source>
</reference>
<organism evidence="2 3">
    <name type="scientific">Rhizophagus irregularis (strain DAOM 181602 / DAOM 197198 / MUCL 43194)</name>
    <name type="common">Arbuscular mycorrhizal fungus</name>
    <name type="synonym">Glomus intraradices</name>
    <dbReference type="NCBI Taxonomy" id="747089"/>
    <lineage>
        <taxon>Eukaryota</taxon>
        <taxon>Fungi</taxon>
        <taxon>Fungi incertae sedis</taxon>
        <taxon>Mucoromycota</taxon>
        <taxon>Glomeromycotina</taxon>
        <taxon>Glomeromycetes</taxon>
        <taxon>Glomerales</taxon>
        <taxon>Glomeraceae</taxon>
        <taxon>Rhizophagus</taxon>
    </lineage>
</organism>
<protein>
    <submittedName>
        <fullName evidence="2">Uncharacterized protein</fullName>
    </submittedName>
</protein>
<feature type="non-terminal residue" evidence="2">
    <location>
        <position position="1"/>
    </location>
</feature>
<comment type="caution">
    <text evidence="2">The sequence shown here is derived from an EMBL/GenBank/DDBJ whole genome shotgun (WGS) entry which is preliminary data.</text>
</comment>
<evidence type="ECO:0000256" key="1">
    <source>
        <dbReference type="SAM" id="Phobius"/>
    </source>
</evidence>
<sequence>KKKQNFLIIFSRSKNFIKISIIFISHFLIFAYFASFTYHSLLFWLCLANKKKLIFLSFIFYRMLLEIFFRSLFYVKKLRIYGKLMTPRLPHH</sequence>
<keyword evidence="1" id="KW-0812">Transmembrane</keyword>
<evidence type="ECO:0000313" key="3">
    <source>
        <dbReference type="Proteomes" id="UP000018888"/>
    </source>
</evidence>
<proteinExistence type="predicted"/>
<keyword evidence="1" id="KW-1133">Transmembrane helix</keyword>
<dbReference type="Proteomes" id="UP000018888">
    <property type="component" value="Unassembled WGS sequence"/>
</dbReference>
<accession>A0A2P4Q5T9</accession>
<keyword evidence="1" id="KW-0472">Membrane</keyword>
<dbReference type="AlphaFoldDB" id="A0A2P4Q5T9"/>
<dbReference type="EMBL" id="AUPC02000088">
    <property type="protein sequence ID" value="POG73019.1"/>
    <property type="molecule type" value="Genomic_DNA"/>
</dbReference>
<feature type="transmembrane region" description="Helical" evidence="1">
    <location>
        <begin position="21"/>
        <end position="41"/>
    </location>
</feature>
<reference evidence="2 3" key="1">
    <citation type="journal article" date="2013" name="Proc. Natl. Acad. Sci. U.S.A.">
        <title>Genome of an arbuscular mycorrhizal fungus provides insight into the oldest plant symbiosis.</title>
        <authorList>
            <person name="Tisserant E."/>
            <person name="Malbreil M."/>
            <person name="Kuo A."/>
            <person name="Kohler A."/>
            <person name="Symeonidi A."/>
            <person name="Balestrini R."/>
            <person name="Charron P."/>
            <person name="Duensing N."/>
            <person name="Frei Dit Frey N."/>
            <person name="Gianinazzi-Pearson V."/>
            <person name="Gilbert L.B."/>
            <person name="Handa Y."/>
            <person name="Herr J.R."/>
            <person name="Hijri M."/>
            <person name="Koul R."/>
            <person name="Kawaguchi M."/>
            <person name="Krajinski F."/>
            <person name="Lammers P.J."/>
            <person name="Masclaux F.G."/>
            <person name="Murat C."/>
            <person name="Morin E."/>
            <person name="Ndikumana S."/>
            <person name="Pagni M."/>
            <person name="Petitpierre D."/>
            <person name="Requena N."/>
            <person name="Rosikiewicz P."/>
            <person name="Riley R."/>
            <person name="Saito K."/>
            <person name="San Clemente H."/>
            <person name="Shapiro H."/>
            <person name="van Tuinen D."/>
            <person name="Becard G."/>
            <person name="Bonfante P."/>
            <person name="Paszkowski U."/>
            <person name="Shachar-Hill Y.Y."/>
            <person name="Tuskan G.A."/>
            <person name="Young P.W."/>
            <person name="Sanders I.R."/>
            <person name="Henrissat B."/>
            <person name="Rensing S.A."/>
            <person name="Grigoriev I.V."/>
            <person name="Corradi N."/>
            <person name="Roux C."/>
            <person name="Martin F."/>
        </authorList>
    </citation>
    <scope>NUCLEOTIDE SEQUENCE [LARGE SCALE GENOMIC DNA]</scope>
    <source>
        <strain evidence="2 3">DAOM 197198</strain>
    </source>
</reference>
<feature type="transmembrane region" description="Helical" evidence="1">
    <location>
        <begin position="53"/>
        <end position="75"/>
    </location>
</feature>
<evidence type="ECO:0000313" key="2">
    <source>
        <dbReference type="EMBL" id="POG73019.1"/>
    </source>
</evidence>
<name>A0A2P4Q5T9_RHIID</name>